<dbReference type="HOGENOM" id="CLU_108696_5_3_5"/>
<gene>
    <name evidence="2" type="ordered locus">KVU_1596</name>
</gene>
<dbReference type="Gene3D" id="1.10.1200.10">
    <property type="entry name" value="ACP-like"/>
    <property type="match status" value="1"/>
</dbReference>
<dbReference type="PROSITE" id="PS50075">
    <property type="entry name" value="CARRIER"/>
    <property type="match status" value="1"/>
</dbReference>
<name>F9YA24_KETVW</name>
<dbReference type="Proteomes" id="UP000000692">
    <property type="component" value="Chromosome"/>
</dbReference>
<evidence type="ECO:0000313" key="3">
    <source>
        <dbReference type="Proteomes" id="UP000000692"/>
    </source>
</evidence>
<dbReference type="InterPro" id="IPR009081">
    <property type="entry name" value="PP-bd_ACP"/>
</dbReference>
<dbReference type="OrthoDB" id="3192863at2"/>
<dbReference type="SUPFAM" id="SSF47336">
    <property type="entry name" value="ACP-like"/>
    <property type="match status" value="1"/>
</dbReference>
<evidence type="ECO:0000259" key="1">
    <source>
        <dbReference type="PROSITE" id="PS50075"/>
    </source>
</evidence>
<evidence type="ECO:0000313" key="2">
    <source>
        <dbReference type="EMBL" id="AEM41435.1"/>
    </source>
</evidence>
<dbReference type="AlphaFoldDB" id="F9YA24"/>
<dbReference type="KEGG" id="kvl:KVU_1596"/>
<organism evidence="2 3">
    <name type="scientific">Ketogulonicigenium vulgare (strain WSH-001)</name>
    <dbReference type="NCBI Taxonomy" id="759362"/>
    <lineage>
        <taxon>Bacteria</taxon>
        <taxon>Pseudomonadati</taxon>
        <taxon>Pseudomonadota</taxon>
        <taxon>Alphaproteobacteria</taxon>
        <taxon>Rhodobacterales</taxon>
        <taxon>Roseobacteraceae</taxon>
        <taxon>Ketogulonicigenium</taxon>
    </lineage>
</organism>
<dbReference type="eggNOG" id="COG0236">
    <property type="taxonomic scope" value="Bacteria"/>
</dbReference>
<dbReference type="EMBL" id="CP002018">
    <property type="protein sequence ID" value="AEM41435.1"/>
    <property type="molecule type" value="Genomic_DNA"/>
</dbReference>
<keyword evidence="3" id="KW-1185">Reference proteome</keyword>
<sequence>MNGFTNTEARLIFLIAKDFHIAAEILPSTSLRGDLRMDSLDLVDLCVKAEDLFDIEINDAEATEATSIADLARLIDHVLAEEAAA</sequence>
<dbReference type="Pfam" id="PF00550">
    <property type="entry name" value="PP-binding"/>
    <property type="match status" value="1"/>
</dbReference>
<protein>
    <recommendedName>
        <fullName evidence="1">Carrier domain-containing protein</fullName>
    </recommendedName>
</protein>
<feature type="domain" description="Carrier" evidence="1">
    <location>
        <begin position="2"/>
        <end position="79"/>
    </location>
</feature>
<reference evidence="2 3" key="1">
    <citation type="journal article" date="2011" name="J. Bacteriol.">
        <title>Complete genome sequence of the industrial strain Ketogulonicigenium vulgare WSH-001.</title>
        <authorList>
            <person name="Liu L."/>
            <person name="Li Y."/>
            <person name="Zhang J."/>
            <person name="Zhou Z."/>
            <person name="Liu J."/>
            <person name="Li X."/>
            <person name="Zhou J."/>
            <person name="Du G."/>
            <person name="Wang L."/>
            <person name="Chen J."/>
        </authorList>
    </citation>
    <scope>NUCLEOTIDE SEQUENCE [LARGE SCALE GENOMIC DNA]</scope>
    <source>
        <strain evidence="2 3">WSH-001</strain>
    </source>
</reference>
<dbReference type="RefSeq" id="WP_013384787.1">
    <property type="nucleotide sequence ID" value="NC_017384.1"/>
</dbReference>
<proteinExistence type="predicted"/>
<dbReference type="InterPro" id="IPR036736">
    <property type="entry name" value="ACP-like_sf"/>
</dbReference>
<accession>F9YA24</accession>